<dbReference type="PRINTS" id="PR01411">
    <property type="entry name" value="CCMFBIOGNSIS"/>
</dbReference>
<proteinExistence type="inferred from homology"/>
<dbReference type="Proteomes" id="UP000578819">
    <property type="component" value="Unassembled WGS sequence"/>
</dbReference>
<evidence type="ECO:0000256" key="5">
    <source>
        <dbReference type="ARBA" id="ARBA00022692"/>
    </source>
</evidence>
<dbReference type="AlphaFoldDB" id="A0A7W7WTC1"/>
<sequence>MIGTIGTATLAGGLVVASAATLLWLRVALTGSAVRRPARIATGTALLAAVLTCGALEWALLSHDFTVRFVAENGGRHVSTYFTITSLWAALDGSLLLWLLILGGYATLLSRPGPRARAALQSWAMTVVSAVSVFFFALTYFAANPFRTVTAPPDGGPGPNPLLQEHPAMGLHPPLLYAGYIGLVIPFGYAVAALLVGRPGTTWLRAARGWALLSWSLLTAGIALGAWWSYAVLGWGGYWAWDPVENASLLPWLTTTAFLHATLMSRRRPPLAGWDVTLACASFLLVLVGTFLTRSGSVESVHAFTESALGPMLLVFVLVTAVVVVTLIGWRARSVPAATPPSPATGPALSRQTTLLGNGVLLTTLAAVVLIGTVLPLVAQALTGVRTAVGPPYFNRTAVPLAVAAVVLMGIAPLLHWRTGPSREILRRLAVPGYVGLAVVAAVGLASRPGMLTLAAFGGAAFVLTGTGTLLVTRVRRDTTTTWNAVAPTRKPTIGSRIRGLLTRRRAIGGLLAHIGVALVTVGVAASSAYSRTTEREIAVGQTMAIGGTAVRLATVEREGGAAEMRVTAQLVLTTDGKAAGSLRPELRYFPARDMTVSVPGIRSGLLRDRYATLLAVSPDGGRATIRLAVNPLVSLLWAGSGLTVLGGLLAIGRRPRPASAQPATTDQSESPVAVGEVGRR</sequence>
<evidence type="ECO:0000256" key="10">
    <source>
        <dbReference type="SAM" id="MobiDB-lite"/>
    </source>
</evidence>
<dbReference type="InterPro" id="IPR002541">
    <property type="entry name" value="Cyt_c_assembly"/>
</dbReference>
<dbReference type="InterPro" id="IPR003567">
    <property type="entry name" value="Cyt_c_biogenesis"/>
</dbReference>
<keyword evidence="8 11" id="KW-0472">Membrane</keyword>
<feature type="transmembrane region" description="Helical" evidence="11">
    <location>
        <begin position="398"/>
        <end position="417"/>
    </location>
</feature>
<name>A0A7W7WTC1_9ACTN</name>
<dbReference type="PANTHER" id="PTHR43653">
    <property type="entry name" value="CYTOCHROME C ASSEMBLY PROTEIN-RELATED"/>
    <property type="match status" value="1"/>
</dbReference>
<comment type="function">
    <text evidence="9">Required for the biogenesis of c-type cytochromes. Possible subunit of a heme lyase.</text>
</comment>
<feature type="transmembrane region" description="Helical" evidence="11">
    <location>
        <begin position="452"/>
        <end position="472"/>
    </location>
</feature>
<reference evidence="14 15" key="1">
    <citation type="submission" date="2020-08" db="EMBL/GenBank/DDBJ databases">
        <title>Sequencing the genomes of 1000 actinobacteria strains.</title>
        <authorList>
            <person name="Klenk H.-P."/>
        </authorList>
    </citation>
    <scope>NUCLEOTIDE SEQUENCE [LARGE SCALE GENOMIC DNA]</scope>
    <source>
        <strain evidence="14 15">DSM 45886</strain>
    </source>
</reference>
<dbReference type="GO" id="GO:0005886">
    <property type="term" value="C:plasma membrane"/>
    <property type="evidence" value="ECO:0007669"/>
    <property type="project" value="UniProtKB-SubCell"/>
</dbReference>
<keyword evidence="6" id="KW-0201">Cytochrome c-type biogenesis</keyword>
<feature type="transmembrane region" description="Helical" evidence="11">
    <location>
        <begin position="209"/>
        <end position="229"/>
    </location>
</feature>
<dbReference type="PRINTS" id="PR01410">
    <property type="entry name" value="CCBIOGENESIS"/>
</dbReference>
<feature type="transmembrane region" description="Helical" evidence="11">
    <location>
        <begin position="40"/>
        <end position="61"/>
    </location>
</feature>
<comment type="similarity">
    <text evidence="2">Belongs to the CcmF/CycK/Ccl1/NrfE/CcsA family.</text>
</comment>
<evidence type="ECO:0000256" key="8">
    <source>
        <dbReference type="ARBA" id="ARBA00023136"/>
    </source>
</evidence>
<keyword evidence="15" id="KW-1185">Reference proteome</keyword>
<keyword evidence="5 11" id="KW-0812">Transmembrane</keyword>
<feature type="transmembrane region" description="Helical" evidence="11">
    <location>
        <begin position="312"/>
        <end position="332"/>
    </location>
</feature>
<evidence type="ECO:0000259" key="13">
    <source>
        <dbReference type="Pfam" id="PF16327"/>
    </source>
</evidence>
<feature type="transmembrane region" description="Helical" evidence="11">
    <location>
        <begin position="177"/>
        <end position="197"/>
    </location>
</feature>
<dbReference type="Pfam" id="PF01578">
    <property type="entry name" value="Cytochrom_C_asm"/>
    <property type="match status" value="1"/>
</dbReference>
<evidence type="ECO:0000256" key="1">
    <source>
        <dbReference type="ARBA" id="ARBA00004429"/>
    </source>
</evidence>
<feature type="transmembrane region" description="Helical" evidence="11">
    <location>
        <begin position="249"/>
        <end position="265"/>
    </location>
</feature>
<feature type="region of interest" description="Disordered" evidence="10">
    <location>
        <begin position="656"/>
        <end position="681"/>
    </location>
</feature>
<evidence type="ECO:0000256" key="9">
    <source>
        <dbReference type="ARBA" id="ARBA00037230"/>
    </source>
</evidence>
<feature type="transmembrane region" description="Helical" evidence="11">
    <location>
        <begin position="353"/>
        <end position="378"/>
    </location>
</feature>
<dbReference type="GO" id="GO:0020037">
    <property type="term" value="F:heme binding"/>
    <property type="evidence" value="ECO:0007669"/>
    <property type="project" value="InterPro"/>
</dbReference>
<feature type="transmembrane region" description="Helical" evidence="11">
    <location>
        <begin position="123"/>
        <end position="143"/>
    </location>
</feature>
<dbReference type="RefSeq" id="WP_184538814.1">
    <property type="nucleotide sequence ID" value="NZ_JACHJW010000001.1"/>
</dbReference>
<gene>
    <name evidence="14" type="ORF">FHR38_006270</name>
</gene>
<feature type="domain" description="Cytochrome c assembly protein" evidence="12">
    <location>
        <begin position="88"/>
        <end position="295"/>
    </location>
</feature>
<dbReference type="GO" id="GO:0017004">
    <property type="term" value="P:cytochrome complex assembly"/>
    <property type="evidence" value="ECO:0007669"/>
    <property type="project" value="UniProtKB-KW"/>
</dbReference>
<evidence type="ECO:0000256" key="11">
    <source>
        <dbReference type="SAM" id="Phobius"/>
    </source>
</evidence>
<feature type="transmembrane region" description="Helical" evidence="11">
    <location>
        <begin position="507"/>
        <end position="530"/>
    </location>
</feature>
<keyword evidence="3" id="KW-1003">Cell membrane</keyword>
<feature type="compositionally biased region" description="Polar residues" evidence="10">
    <location>
        <begin position="662"/>
        <end position="671"/>
    </location>
</feature>
<protein>
    <submittedName>
        <fullName evidence="14">Cytochrome c-type biogenesis protein CcmF</fullName>
    </submittedName>
</protein>
<dbReference type="Pfam" id="PF16327">
    <property type="entry name" value="CcmF_C"/>
    <property type="match status" value="1"/>
</dbReference>
<evidence type="ECO:0000256" key="4">
    <source>
        <dbReference type="ARBA" id="ARBA00022519"/>
    </source>
</evidence>
<evidence type="ECO:0000256" key="2">
    <source>
        <dbReference type="ARBA" id="ARBA00009186"/>
    </source>
</evidence>
<feature type="transmembrane region" description="Helical" evidence="11">
    <location>
        <begin position="429"/>
        <end position="446"/>
    </location>
</feature>
<feature type="domain" description="Cytochrome c-type biogenesis protein CcmF C-terminal" evidence="13">
    <location>
        <begin position="314"/>
        <end position="652"/>
    </location>
</feature>
<dbReference type="PANTHER" id="PTHR43653:SF1">
    <property type="entry name" value="CYTOCHROME C-TYPE BIOGENESIS PROTEIN CCMF"/>
    <property type="match status" value="1"/>
</dbReference>
<dbReference type="EMBL" id="JACHJW010000001">
    <property type="protein sequence ID" value="MBB4962537.1"/>
    <property type="molecule type" value="Genomic_DNA"/>
</dbReference>
<feature type="transmembrane region" description="Helical" evidence="11">
    <location>
        <begin position="6"/>
        <end position="28"/>
    </location>
</feature>
<dbReference type="InterPro" id="IPR032523">
    <property type="entry name" value="CcmF_C"/>
</dbReference>
<keyword evidence="4" id="KW-0997">Cell inner membrane</keyword>
<feature type="transmembrane region" description="Helical" evidence="11">
    <location>
        <begin position="272"/>
        <end position="292"/>
    </location>
</feature>
<feature type="transmembrane region" description="Helical" evidence="11">
    <location>
        <begin position="81"/>
        <end position="102"/>
    </location>
</feature>
<comment type="caution">
    <text evidence="14">The sequence shown here is derived from an EMBL/GenBank/DDBJ whole genome shotgun (WGS) entry which is preliminary data.</text>
</comment>
<evidence type="ECO:0000256" key="3">
    <source>
        <dbReference type="ARBA" id="ARBA00022475"/>
    </source>
</evidence>
<accession>A0A7W7WTC1</accession>
<comment type="subcellular location">
    <subcellularLocation>
        <location evidence="1">Cell inner membrane</location>
        <topology evidence="1">Multi-pass membrane protein</topology>
    </subcellularLocation>
</comment>
<evidence type="ECO:0000313" key="15">
    <source>
        <dbReference type="Proteomes" id="UP000578819"/>
    </source>
</evidence>
<evidence type="ECO:0000256" key="7">
    <source>
        <dbReference type="ARBA" id="ARBA00022989"/>
    </source>
</evidence>
<organism evidence="14 15">
    <name type="scientific">Micromonospora polyrhachis</name>
    <dbReference type="NCBI Taxonomy" id="1282883"/>
    <lineage>
        <taxon>Bacteria</taxon>
        <taxon>Bacillati</taxon>
        <taxon>Actinomycetota</taxon>
        <taxon>Actinomycetes</taxon>
        <taxon>Micromonosporales</taxon>
        <taxon>Micromonosporaceae</taxon>
        <taxon>Micromonospora</taxon>
    </lineage>
</organism>
<keyword evidence="7 11" id="KW-1133">Transmembrane helix</keyword>
<evidence type="ECO:0000313" key="14">
    <source>
        <dbReference type="EMBL" id="MBB4962537.1"/>
    </source>
</evidence>
<dbReference type="InterPro" id="IPR003568">
    <property type="entry name" value="Cyt_c_biogenesis_CcmF"/>
</dbReference>
<evidence type="ECO:0000259" key="12">
    <source>
        <dbReference type="Pfam" id="PF01578"/>
    </source>
</evidence>
<dbReference type="GO" id="GO:0015232">
    <property type="term" value="F:heme transmembrane transporter activity"/>
    <property type="evidence" value="ECO:0007669"/>
    <property type="project" value="InterPro"/>
</dbReference>
<evidence type="ECO:0000256" key="6">
    <source>
        <dbReference type="ARBA" id="ARBA00022748"/>
    </source>
</evidence>